<comment type="caution">
    <text evidence="2">The sequence shown here is derived from an EMBL/GenBank/DDBJ whole genome shotgun (WGS) entry which is preliminary data.</text>
</comment>
<gene>
    <name evidence="2" type="ORF">L210DRAFT_2263888</name>
</gene>
<keyword evidence="3" id="KW-1185">Reference proteome</keyword>
<reference evidence="2" key="1">
    <citation type="submission" date="2019-10" db="EMBL/GenBank/DDBJ databases">
        <authorList>
            <consortium name="DOE Joint Genome Institute"/>
            <person name="Kuo A."/>
            <person name="Miyauchi S."/>
            <person name="Kiss E."/>
            <person name="Drula E."/>
            <person name="Kohler A."/>
            <person name="Sanchez-Garcia M."/>
            <person name="Andreopoulos B."/>
            <person name="Barry K.W."/>
            <person name="Bonito G."/>
            <person name="Buee M."/>
            <person name="Carver A."/>
            <person name="Chen C."/>
            <person name="Cichocki N."/>
            <person name="Clum A."/>
            <person name="Culley D."/>
            <person name="Crous P.W."/>
            <person name="Fauchery L."/>
            <person name="Girlanda M."/>
            <person name="Hayes R."/>
            <person name="Keri Z."/>
            <person name="LaButti K."/>
            <person name="Lipzen A."/>
            <person name="Lombard V."/>
            <person name="Magnuson J."/>
            <person name="Maillard F."/>
            <person name="Morin E."/>
            <person name="Murat C."/>
            <person name="Nolan M."/>
            <person name="Ohm R."/>
            <person name="Pangilinan J."/>
            <person name="Pereira M."/>
            <person name="Perotto S."/>
            <person name="Peter M."/>
            <person name="Riley R."/>
            <person name="Sitrit Y."/>
            <person name="Stielow B."/>
            <person name="Szollosi G."/>
            <person name="Zifcakova L."/>
            <person name="Stursova M."/>
            <person name="Spatafora J.W."/>
            <person name="Tedersoo L."/>
            <person name="Vaario L.-M."/>
            <person name="Yamada A."/>
            <person name="Yan M."/>
            <person name="Wang P."/>
            <person name="Xu J."/>
            <person name="Bruns T."/>
            <person name="Baldrian P."/>
            <person name="Vilgalys R."/>
            <person name="Henrissat B."/>
            <person name="Grigoriev I.V."/>
            <person name="Hibbett D."/>
            <person name="Nagy L.G."/>
            <person name="Martin F.M."/>
        </authorList>
    </citation>
    <scope>NUCLEOTIDE SEQUENCE</scope>
    <source>
        <strain evidence="2">BED1</strain>
    </source>
</reference>
<organism evidence="2 3">
    <name type="scientific">Boletus edulis BED1</name>
    <dbReference type="NCBI Taxonomy" id="1328754"/>
    <lineage>
        <taxon>Eukaryota</taxon>
        <taxon>Fungi</taxon>
        <taxon>Dikarya</taxon>
        <taxon>Basidiomycota</taxon>
        <taxon>Agaricomycotina</taxon>
        <taxon>Agaricomycetes</taxon>
        <taxon>Agaricomycetidae</taxon>
        <taxon>Boletales</taxon>
        <taxon>Boletineae</taxon>
        <taxon>Boletaceae</taxon>
        <taxon>Boletoideae</taxon>
        <taxon>Boletus</taxon>
    </lineage>
</organism>
<dbReference type="Proteomes" id="UP001194468">
    <property type="component" value="Unassembled WGS sequence"/>
</dbReference>
<protein>
    <submittedName>
        <fullName evidence="2">Uncharacterized protein</fullName>
    </submittedName>
</protein>
<dbReference type="AlphaFoldDB" id="A0AAD4BSP1"/>
<reference evidence="2" key="2">
    <citation type="journal article" date="2020" name="Nat. Commun.">
        <title>Large-scale genome sequencing of mycorrhizal fungi provides insights into the early evolution of symbiotic traits.</title>
        <authorList>
            <person name="Miyauchi S."/>
            <person name="Kiss E."/>
            <person name="Kuo A."/>
            <person name="Drula E."/>
            <person name="Kohler A."/>
            <person name="Sanchez-Garcia M."/>
            <person name="Morin E."/>
            <person name="Andreopoulos B."/>
            <person name="Barry K.W."/>
            <person name="Bonito G."/>
            <person name="Buee M."/>
            <person name="Carver A."/>
            <person name="Chen C."/>
            <person name="Cichocki N."/>
            <person name="Clum A."/>
            <person name="Culley D."/>
            <person name="Crous P.W."/>
            <person name="Fauchery L."/>
            <person name="Girlanda M."/>
            <person name="Hayes R.D."/>
            <person name="Keri Z."/>
            <person name="LaButti K."/>
            <person name="Lipzen A."/>
            <person name="Lombard V."/>
            <person name="Magnuson J."/>
            <person name="Maillard F."/>
            <person name="Murat C."/>
            <person name="Nolan M."/>
            <person name="Ohm R.A."/>
            <person name="Pangilinan J."/>
            <person name="Pereira M.F."/>
            <person name="Perotto S."/>
            <person name="Peter M."/>
            <person name="Pfister S."/>
            <person name="Riley R."/>
            <person name="Sitrit Y."/>
            <person name="Stielow J.B."/>
            <person name="Szollosi G."/>
            <person name="Zifcakova L."/>
            <person name="Stursova M."/>
            <person name="Spatafora J.W."/>
            <person name="Tedersoo L."/>
            <person name="Vaario L.M."/>
            <person name="Yamada A."/>
            <person name="Yan M."/>
            <person name="Wang P."/>
            <person name="Xu J."/>
            <person name="Bruns T."/>
            <person name="Baldrian P."/>
            <person name="Vilgalys R."/>
            <person name="Dunand C."/>
            <person name="Henrissat B."/>
            <person name="Grigoriev I.V."/>
            <person name="Hibbett D."/>
            <person name="Nagy L.G."/>
            <person name="Martin F.M."/>
        </authorList>
    </citation>
    <scope>NUCLEOTIDE SEQUENCE</scope>
    <source>
        <strain evidence="2">BED1</strain>
    </source>
</reference>
<evidence type="ECO:0000256" key="1">
    <source>
        <dbReference type="SAM" id="MobiDB-lite"/>
    </source>
</evidence>
<dbReference type="EMBL" id="WHUW01000016">
    <property type="protein sequence ID" value="KAF8438417.1"/>
    <property type="molecule type" value="Genomic_DNA"/>
</dbReference>
<evidence type="ECO:0000313" key="2">
    <source>
        <dbReference type="EMBL" id="KAF8438417.1"/>
    </source>
</evidence>
<proteinExistence type="predicted"/>
<accession>A0AAD4BSP1</accession>
<sequence>MLLCTSRSEGHKTLAVHHAWGLPAPLIRALTDVNSDVEIREKMHWHTHVESPWYVPVNIARRCLPSNDRTANLTSISTTHAQPHAPRIGPLVPACRESYRRPVQNALSSFHVPSPRWSSPTATLAPSVVTDDRHLAQPSRRHPPTKQMKM</sequence>
<feature type="compositionally biased region" description="Basic residues" evidence="1">
    <location>
        <begin position="139"/>
        <end position="150"/>
    </location>
</feature>
<evidence type="ECO:0000313" key="3">
    <source>
        <dbReference type="Proteomes" id="UP001194468"/>
    </source>
</evidence>
<feature type="region of interest" description="Disordered" evidence="1">
    <location>
        <begin position="110"/>
        <end position="150"/>
    </location>
</feature>
<name>A0AAD4BSP1_BOLED</name>